<feature type="transmembrane region" description="Helical" evidence="1">
    <location>
        <begin position="20"/>
        <end position="40"/>
    </location>
</feature>
<sequence>MQVTYRTTTVSHGGRMTRIVSWILLLVGFGLLAGSGFAAWSEIQFRRVAVETDGRVVQMLTRSSRDRDGRSSRTYTPVFAFNLPNGKEVRAEGSVASNPPCCTVGEAVRVRYDPARPERAAMAGFMESWFVATLLGGMGAIFAGFGVLTMRVFGRRGVAAAAVAALPSFAVPLAGLRRELTREGPRWYVQARWQDPRSGVARLFESAPLPFDPVPQMRQMTAVQVQFDPSQPDGPYWMDLSFLAPPAPGADATMAAGPVRRG</sequence>
<dbReference type="Proteomes" id="UP001138709">
    <property type="component" value="Unassembled WGS sequence"/>
</dbReference>
<dbReference type="EMBL" id="JAAEDL010000001">
    <property type="protein sequence ID" value="MBR0678981.1"/>
    <property type="molecule type" value="Genomic_DNA"/>
</dbReference>
<keyword evidence="1" id="KW-0812">Transmembrane</keyword>
<dbReference type="Pfam" id="PF12158">
    <property type="entry name" value="DUF3592"/>
    <property type="match status" value="1"/>
</dbReference>
<organism evidence="3 4">
    <name type="scientific">Neoroseomonas eburnea</name>
    <dbReference type="NCBI Taxonomy" id="1346889"/>
    <lineage>
        <taxon>Bacteria</taxon>
        <taxon>Pseudomonadati</taxon>
        <taxon>Pseudomonadota</taxon>
        <taxon>Alphaproteobacteria</taxon>
        <taxon>Acetobacterales</taxon>
        <taxon>Acetobacteraceae</taxon>
        <taxon>Neoroseomonas</taxon>
    </lineage>
</organism>
<proteinExistence type="predicted"/>
<evidence type="ECO:0000259" key="2">
    <source>
        <dbReference type="Pfam" id="PF12158"/>
    </source>
</evidence>
<comment type="caution">
    <text evidence="3">The sequence shown here is derived from an EMBL/GenBank/DDBJ whole genome shotgun (WGS) entry which is preliminary data.</text>
</comment>
<feature type="transmembrane region" description="Helical" evidence="1">
    <location>
        <begin position="158"/>
        <end position="176"/>
    </location>
</feature>
<accession>A0A9X9X5J5</accession>
<evidence type="ECO:0000313" key="4">
    <source>
        <dbReference type="Proteomes" id="UP001138709"/>
    </source>
</evidence>
<keyword evidence="1" id="KW-1133">Transmembrane helix</keyword>
<dbReference type="InterPro" id="IPR021994">
    <property type="entry name" value="DUF3592"/>
</dbReference>
<dbReference type="AlphaFoldDB" id="A0A9X9X5J5"/>
<keyword evidence="4" id="KW-1185">Reference proteome</keyword>
<protein>
    <submittedName>
        <fullName evidence="3">DUF3592 domain-containing protein</fullName>
    </submittedName>
</protein>
<gene>
    <name evidence="3" type="ORF">GXW74_00640</name>
</gene>
<feature type="transmembrane region" description="Helical" evidence="1">
    <location>
        <begin position="129"/>
        <end position="152"/>
    </location>
</feature>
<reference evidence="3" key="1">
    <citation type="submission" date="2020-01" db="EMBL/GenBank/DDBJ databases">
        <authorList>
            <person name="Rat A."/>
        </authorList>
    </citation>
    <scope>NUCLEOTIDE SEQUENCE</scope>
    <source>
        <strain evidence="3">LMG 31228</strain>
    </source>
</reference>
<name>A0A9X9X5J5_9PROT</name>
<feature type="domain" description="DUF3592" evidence="2">
    <location>
        <begin position="52"/>
        <end position="124"/>
    </location>
</feature>
<keyword evidence="1" id="KW-0472">Membrane</keyword>
<evidence type="ECO:0000256" key="1">
    <source>
        <dbReference type="SAM" id="Phobius"/>
    </source>
</evidence>
<evidence type="ECO:0000313" key="3">
    <source>
        <dbReference type="EMBL" id="MBR0678981.1"/>
    </source>
</evidence>
<dbReference type="RefSeq" id="WP_211844335.1">
    <property type="nucleotide sequence ID" value="NZ_JAAEDL010000001.1"/>
</dbReference>
<reference evidence="3" key="2">
    <citation type="journal article" date="2021" name="Syst. Appl. Microbiol.">
        <title>Roseomonas hellenica sp. nov., isolated from roots of wild-growing Alkanna tinctoria.</title>
        <authorList>
            <person name="Rat A."/>
            <person name="Naranjo H.D."/>
            <person name="Lebbe L."/>
            <person name="Cnockaert M."/>
            <person name="Krigas N."/>
            <person name="Grigoriadou K."/>
            <person name="Maloupa E."/>
            <person name="Willems A."/>
        </authorList>
    </citation>
    <scope>NUCLEOTIDE SEQUENCE</scope>
    <source>
        <strain evidence="3">LMG 31228</strain>
    </source>
</reference>